<dbReference type="AlphaFoldDB" id="A0A7X9FQR1"/>
<dbReference type="Gene3D" id="3.40.30.10">
    <property type="entry name" value="Glutaredoxin"/>
    <property type="match status" value="1"/>
</dbReference>
<organism evidence="8 9">
    <name type="scientific">SAR324 cluster bacterium</name>
    <dbReference type="NCBI Taxonomy" id="2024889"/>
    <lineage>
        <taxon>Bacteria</taxon>
        <taxon>Deltaproteobacteria</taxon>
        <taxon>SAR324 cluster</taxon>
    </lineage>
</organism>
<evidence type="ECO:0000256" key="4">
    <source>
        <dbReference type="ARBA" id="ARBA00023157"/>
    </source>
</evidence>
<dbReference type="GO" id="GO:0016491">
    <property type="term" value="F:oxidoreductase activity"/>
    <property type="evidence" value="ECO:0007669"/>
    <property type="project" value="UniProtKB-KW"/>
</dbReference>
<keyword evidence="3" id="KW-0560">Oxidoreductase</keyword>
<feature type="chain" id="PRO_5031140837" evidence="6">
    <location>
        <begin position="26"/>
        <end position="245"/>
    </location>
</feature>
<accession>A0A7X9FQR1</accession>
<dbReference type="InterPro" id="IPR036249">
    <property type="entry name" value="Thioredoxin-like_sf"/>
</dbReference>
<feature type="domain" description="Thioredoxin" evidence="7">
    <location>
        <begin position="56"/>
        <end position="243"/>
    </location>
</feature>
<evidence type="ECO:0000313" key="8">
    <source>
        <dbReference type="EMBL" id="NMC62431.1"/>
    </source>
</evidence>
<proteinExistence type="inferred from homology"/>
<comment type="similarity">
    <text evidence="1">Belongs to the thioredoxin family. DsbA subfamily.</text>
</comment>
<keyword evidence="2 6" id="KW-0732">Signal</keyword>
<evidence type="ECO:0000256" key="3">
    <source>
        <dbReference type="ARBA" id="ARBA00023002"/>
    </source>
</evidence>
<dbReference type="PANTHER" id="PTHR13887">
    <property type="entry name" value="GLUTATHIONE S-TRANSFERASE KAPPA"/>
    <property type="match status" value="1"/>
</dbReference>
<dbReference type="Pfam" id="PF13462">
    <property type="entry name" value="Thioredoxin_4"/>
    <property type="match status" value="1"/>
</dbReference>
<dbReference type="Proteomes" id="UP000524246">
    <property type="component" value="Unassembled WGS sequence"/>
</dbReference>
<evidence type="ECO:0000256" key="1">
    <source>
        <dbReference type="ARBA" id="ARBA00005791"/>
    </source>
</evidence>
<evidence type="ECO:0000256" key="6">
    <source>
        <dbReference type="SAM" id="SignalP"/>
    </source>
</evidence>
<keyword evidence="4" id="KW-1015">Disulfide bond</keyword>
<evidence type="ECO:0000259" key="7">
    <source>
        <dbReference type="PROSITE" id="PS51352"/>
    </source>
</evidence>
<dbReference type="EMBL" id="JAAZON010000192">
    <property type="protein sequence ID" value="NMC62431.1"/>
    <property type="molecule type" value="Genomic_DNA"/>
</dbReference>
<evidence type="ECO:0000256" key="2">
    <source>
        <dbReference type="ARBA" id="ARBA00022729"/>
    </source>
</evidence>
<protein>
    <submittedName>
        <fullName evidence="8">Thioredoxin domain-containing protein</fullName>
    </submittedName>
</protein>
<evidence type="ECO:0000313" key="9">
    <source>
        <dbReference type="Proteomes" id="UP000524246"/>
    </source>
</evidence>
<evidence type="ECO:0000256" key="5">
    <source>
        <dbReference type="ARBA" id="ARBA00023284"/>
    </source>
</evidence>
<dbReference type="PANTHER" id="PTHR13887:SF14">
    <property type="entry name" value="DISULFIDE BOND FORMATION PROTEIN D"/>
    <property type="match status" value="1"/>
</dbReference>
<dbReference type="PROSITE" id="PS51352">
    <property type="entry name" value="THIOREDOXIN_2"/>
    <property type="match status" value="1"/>
</dbReference>
<name>A0A7X9FQR1_9DELT</name>
<keyword evidence="5" id="KW-0676">Redox-active center</keyword>
<feature type="signal peptide" evidence="6">
    <location>
        <begin position="1"/>
        <end position="25"/>
    </location>
</feature>
<dbReference type="InterPro" id="IPR012336">
    <property type="entry name" value="Thioredoxin-like_fold"/>
</dbReference>
<dbReference type="SUPFAM" id="SSF52833">
    <property type="entry name" value="Thioredoxin-like"/>
    <property type="match status" value="1"/>
</dbReference>
<dbReference type="InterPro" id="IPR013766">
    <property type="entry name" value="Thioredoxin_domain"/>
</dbReference>
<sequence length="245" mass="26850">MKIRNLVAAAAVAFLGLAVSQLASAQDKAFEENMAKYLASDKGQDALIDAIQKSALRKQQQQMQQQLEAQMKNPVVVEYGNSPAKGPKDAKITIAEFSDFECPFCKRGHETMKKILEAYPNDVKIVFKHRPLPMHKNALSASKAAIAAGMQGKFYEMADALFANQQKLGDEFYTTQAKALGLNVDKFKKDMASEETAKIVKDDEAQAEKLGVGGTPGFFVNGVSIPGAQPFEQFKTIIDKLLTKK</sequence>
<comment type="caution">
    <text evidence="8">The sequence shown here is derived from an EMBL/GenBank/DDBJ whole genome shotgun (WGS) entry which is preliminary data.</text>
</comment>
<gene>
    <name evidence="8" type="ORF">GYA55_04615</name>
</gene>
<reference evidence="8 9" key="1">
    <citation type="journal article" date="2020" name="Biotechnol. Biofuels">
        <title>New insights from the biogas microbiome by comprehensive genome-resolved metagenomics of nearly 1600 species originating from multiple anaerobic digesters.</title>
        <authorList>
            <person name="Campanaro S."/>
            <person name="Treu L."/>
            <person name="Rodriguez-R L.M."/>
            <person name="Kovalovszki A."/>
            <person name="Ziels R.M."/>
            <person name="Maus I."/>
            <person name="Zhu X."/>
            <person name="Kougias P.G."/>
            <person name="Basile A."/>
            <person name="Luo G."/>
            <person name="Schluter A."/>
            <person name="Konstantinidis K.T."/>
            <person name="Angelidaki I."/>
        </authorList>
    </citation>
    <scope>NUCLEOTIDE SEQUENCE [LARGE SCALE GENOMIC DNA]</scope>
    <source>
        <strain evidence="8">AS27yjCOA_65</strain>
    </source>
</reference>